<reference evidence="5" key="1">
    <citation type="submission" date="2021-07" db="EMBL/GenBank/DDBJ databases">
        <title>Pseudohoeflea marina sp. nov. a polyhydroxyalcanoate-producing bacterium.</title>
        <authorList>
            <person name="Zheng W."/>
            <person name="Yu S."/>
            <person name="Huang Y."/>
        </authorList>
    </citation>
    <scope>NUCLEOTIDE SEQUENCE</scope>
    <source>
        <strain evidence="5">DP4N28-3</strain>
    </source>
</reference>
<comment type="catalytic activity">
    <reaction evidence="4">
        <text>pseudouridine(1915) in 23S rRNA + S-adenosyl-L-methionine = N(3)-methylpseudouridine(1915) in 23S rRNA + S-adenosyl-L-homocysteine + H(+)</text>
        <dbReference type="Rhea" id="RHEA:42752"/>
        <dbReference type="Rhea" id="RHEA-COMP:10221"/>
        <dbReference type="Rhea" id="RHEA-COMP:10222"/>
        <dbReference type="ChEBI" id="CHEBI:15378"/>
        <dbReference type="ChEBI" id="CHEBI:57856"/>
        <dbReference type="ChEBI" id="CHEBI:59789"/>
        <dbReference type="ChEBI" id="CHEBI:65314"/>
        <dbReference type="ChEBI" id="CHEBI:74486"/>
        <dbReference type="EC" id="2.1.1.177"/>
    </reaction>
</comment>
<feature type="binding site" evidence="4">
    <location>
        <begin position="127"/>
        <end position="132"/>
    </location>
    <ligand>
        <name>S-adenosyl-L-methionine</name>
        <dbReference type="ChEBI" id="CHEBI:59789"/>
    </ligand>
</feature>
<evidence type="ECO:0000256" key="4">
    <source>
        <dbReference type="HAMAP-Rule" id="MF_00658"/>
    </source>
</evidence>
<keyword evidence="6" id="KW-1185">Reference proteome</keyword>
<dbReference type="PIRSF" id="PIRSF004505">
    <property type="entry name" value="MT_bac"/>
    <property type="match status" value="1"/>
</dbReference>
<comment type="subunit">
    <text evidence="4">Homodimer.</text>
</comment>
<comment type="similarity">
    <text evidence="4">Belongs to the RNA methyltransferase RlmH family.</text>
</comment>
<sequence length="160" mass="17685">MKITLFSIGRLKAGAEADLAARYLERLTRSGPPIGLEFSRLIELPESRARTAAQRKAEEAAELFKAQRPGANLILLDERGRNLDSVGFATHLGRLRDEGCRDLLVAIGGPDGFDASARQHADLLLSFGQMTWPHQLVRVLVAEQLYRATTILSGHPYHRS</sequence>
<dbReference type="NCBIfam" id="NF000989">
    <property type="entry name" value="PRK00103.2-3"/>
    <property type="match status" value="1"/>
</dbReference>
<evidence type="ECO:0000313" key="5">
    <source>
        <dbReference type="EMBL" id="MBW3096704.1"/>
    </source>
</evidence>
<evidence type="ECO:0000256" key="2">
    <source>
        <dbReference type="ARBA" id="ARBA00022679"/>
    </source>
</evidence>
<dbReference type="RefSeq" id="WP_219200512.1">
    <property type="nucleotide sequence ID" value="NZ_JAHWQX010000001.1"/>
</dbReference>
<keyword evidence="3 4" id="KW-0949">S-adenosyl-L-methionine</keyword>
<dbReference type="EMBL" id="JAHWQX010000001">
    <property type="protein sequence ID" value="MBW3096704.1"/>
    <property type="molecule type" value="Genomic_DNA"/>
</dbReference>
<evidence type="ECO:0000256" key="3">
    <source>
        <dbReference type="ARBA" id="ARBA00022691"/>
    </source>
</evidence>
<organism evidence="5 6">
    <name type="scientific">Pseudohoeflea coraliihabitans</name>
    <dbReference type="NCBI Taxonomy" id="2860393"/>
    <lineage>
        <taxon>Bacteria</taxon>
        <taxon>Pseudomonadati</taxon>
        <taxon>Pseudomonadota</taxon>
        <taxon>Alphaproteobacteria</taxon>
        <taxon>Hyphomicrobiales</taxon>
        <taxon>Rhizobiaceae</taxon>
        <taxon>Pseudohoeflea</taxon>
    </lineage>
</organism>
<dbReference type="InterPro" id="IPR003742">
    <property type="entry name" value="RlmH-like"/>
</dbReference>
<comment type="function">
    <text evidence="4">Specifically methylates the pseudouridine at position 1915 (m3Psi1915) in 23S rRNA.</text>
</comment>
<name>A0ABS6WNR0_9HYPH</name>
<dbReference type="EC" id="2.1.1.177" evidence="4"/>
<accession>A0ABS6WNR0</accession>
<protein>
    <recommendedName>
        <fullName evidence="4">Ribosomal RNA large subunit methyltransferase H</fullName>
        <ecNumber evidence="4">2.1.1.177</ecNumber>
    </recommendedName>
    <alternativeName>
        <fullName evidence="4">23S rRNA (pseudouridine1915-N3)-methyltransferase</fullName>
    </alternativeName>
    <alternativeName>
        <fullName evidence="4">23S rRNA m3Psi1915 methyltransferase</fullName>
    </alternativeName>
    <alternativeName>
        <fullName evidence="4">rRNA (pseudouridine-N3-)-methyltransferase RlmH</fullName>
    </alternativeName>
</protein>
<evidence type="ECO:0000313" key="6">
    <source>
        <dbReference type="Proteomes" id="UP001430804"/>
    </source>
</evidence>
<evidence type="ECO:0000256" key="1">
    <source>
        <dbReference type="ARBA" id="ARBA00022603"/>
    </source>
</evidence>
<dbReference type="HAMAP" id="MF_00658">
    <property type="entry name" value="23SrRNA_methyltr_H"/>
    <property type="match status" value="1"/>
</dbReference>
<dbReference type="Proteomes" id="UP001430804">
    <property type="component" value="Unassembled WGS sequence"/>
</dbReference>
<gene>
    <name evidence="4 5" type="primary">rlmH</name>
    <name evidence="5" type="ORF">KY465_05375</name>
</gene>
<keyword evidence="1 4" id="KW-0489">Methyltransferase</keyword>
<keyword evidence="4" id="KW-0698">rRNA processing</keyword>
<proteinExistence type="inferred from homology"/>
<feature type="binding site" evidence="4">
    <location>
        <position position="76"/>
    </location>
    <ligand>
        <name>S-adenosyl-L-methionine</name>
        <dbReference type="ChEBI" id="CHEBI:59789"/>
    </ligand>
</feature>
<feature type="binding site" evidence="4">
    <location>
        <position position="108"/>
    </location>
    <ligand>
        <name>S-adenosyl-L-methionine</name>
        <dbReference type="ChEBI" id="CHEBI:59789"/>
    </ligand>
</feature>
<dbReference type="CDD" id="cd18081">
    <property type="entry name" value="RlmH-like"/>
    <property type="match status" value="1"/>
</dbReference>
<keyword evidence="4" id="KW-0963">Cytoplasm</keyword>
<comment type="subcellular location">
    <subcellularLocation>
        <location evidence="4">Cytoplasm</location>
    </subcellularLocation>
</comment>
<keyword evidence="2 4" id="KW-0808">Transferase</keyword>
<dbReference type="PANTHER" id="PTHR33603">
    <property type="entry name" value="METHYLTRANSFERASE"/>
    <property type="match status" value="1"/>
</dbReference>
<comment type="caution">
    <text evidence="5">The sequence shown here is derived from an EMBL/GenBank/DDBJ whole genome shotgun (WGS) entry which is preliminary data.</text>
</comment>
<dbReference type="PANTHER" id="PTHR33603:SF1">
    <property type="entry name" value="RIBOSOMAL RNA LARGE SUBUNIT METHYLTRANSFERASE H"/>
    <property type="match status" value="1"/>
</dbReference>
<dbReference type="Pfam" id="PF02590">
    <property type="entry name" value="SPOUT_MTase"/>
    <property type="match status" value="1"/>
</dbReference>